<reference evidence="1" key="1">
    <citation type="journal article" date="2015" name="Nature">
        <title>Complex archaea that bridge the gap between prokaryotes and eukaryotes.</title>
        <authorList>
            <person name="Spang A."/>
            <person name="Saw J.H."/>
            <person name="Jorgensen S.L."/>
            <person name="Zaremba-Niedzwiedzka K."/>
            <person name="Martijn J."/>
            <person name="Lind A.E."/>
            <person name="van Eijk R."/>
            <person name="Schleper C."/>
            <person name="Guy L."/>
            <person name="Ettema T.J."/>
        </authorList>
    </citation>
    <scope>NUCLEOTIDE SEQUENCE</scope>
</reference>
<organism evidence="1">
    <name type="scientific">marine sediment metagenome</name>
    <dbReference type="NCBI Taxonomy" id="412755"/>
    <lineage>
        <taxon>unclassified sequences</taxon>
        <taxon>metagenomes</taxon>
        <taxon>ecological metagenomes</taxon>
    </lineage>
</organism>
<evidence type="ECO:0000313" key="1">
    <source>
        <dbReference type="EMBL" id="KKK65360.1"/>
    </source>
</evidence>
<sequence length="331" mass="34312">MGLPVSGSAQEIGVLVEPGLDVIHHNSATPTDATYARTYDFTGVSFTDVTAAFGSLDLDVTLFPDDSDEVLIGMAAAFEVVDFTLGTVASGGGIAPLFFYSVAAGTVATSFSPIDETEGFRQSGPLVFESSDLAGWVATTVDGQSAFWIRIQRTRNTLSTPPVEDIVQVDTPTEYGWDSNGDVNFKSLALSTALTVANGGTGSTTLADGGVLVGSGTGAVTVLALGSSGQVLTSNGAGADPSMQDAAGGGTPWLAWPAEAGLETSGSLNAQFTVRNGHGLMAFDDTTIEYIVFEGPGVKTFQTREFMIARLQGRRLIAPGDNMLKLELTTE</sequence>
<gene>
    <name evidence="1" type="ORF">LCGC14_2974900</name>
</gene>
<comment type="caution">
    <text evidence="1">The sequence shown here is derived from an EMBL/GenBank/DDBJ whole genome shotgun (WGS) entry which is preliminary data.</text>
</comment>
<feature type="non-terminal residue" evidence="1">
    <location>
        <position position="331"/>
    </location>
</feature>
<proteinExistence type="predicted"/>
<protein>
    <submittedName>
        <fullName evidence="1">Uncharacterized protein</fullName>
    </submittedName>
</protein>
<dbReference type="EMBL" id="LAZR01060594">
    <property type="protein sequence ID" value="KKK65360.1"/>
    <property type="molecule type" value="Genomic_DNA"/>
</dbReference>
<accession>A0A0F8XVU8</accession>
<dbReference type="AlphaFoldDB" id="A0A0F8XVU8"/>
<name>A0A0F8XVU8_9ZZZZ</name>